<feature type="compositionally biased region" description="Polar residues" evidence="1">
    <location>
        <begin position="189"/>
        <end position="214"/>
    </location>
</feature>
<dbReference type="Pfam" id="PF15474">
    <property type="entry name" value="MU117"/>
    <property type="match status" value="1"/>
</dbReference>
<keyword evidence="4" id="KW-1185">Reference proteome</keyword>
<organism evidence="3 4">
    <name type="scientific">Gibberella subglutinans</name>
    <name type="common">Fusarium subglutinans</name>
    <dbReference type="NCBI Taxonomy" id="42677"/>
    <lineage>
        <taxon>Eukaryota</taxon>
        <taxon>Fungi</taxon>
        <taxon>Dikarya</taxon>
        <taxon>Ascomycota</taxon>
        <taxon>Pezizomycotina</taxon>
        <taxon>Sordariomycetes</taxon>
        <taxon>Hypocreomycetidae</taxon>
        <taxon>Hypocreales</taxon>
        <taxon>Nectriaceae</taxon>
        <taxon>Fusarium</taxon>
        <taxon>Fusarium fujikuroi species complex</taxon>
    </lineage>
</organism>
<protein>
    <recommendedName>
        <fullName evidence="5">Chitinase</fullName>
    </recommendedName>
</protein>
<feature type="compositionally biased region" description="Low complexity" evidence="1">
    <location>
        <begin position="604"/>
        <end position="617"/>
    </location>
</feature>
<feature type="signal peptide" evidence="2">
    <location>
        <begin position="1"/>
        <end position="16"/>
    </location>
</feature>
<feature type="compositionally biased region" description="Low complexity" evidence="1">
    <location>
        <begin position="548"/>
        <end position="597"/>
    </location>
</feature>
<feature type="compositionally biased region" description="Basic and acidic residues" evidence="1">
    <location>
        <begin position="675"/>
        <end position="693"/>
    </location>
</feature>
<feature type="compositionally biased region" description="Polar residues" evidence="1">
    <location>
        <begin position="313"/>
        <end position="324"/>
    </location>
</feature>
<accession>A0A8H5L846</accession>
<dbReference type="RefSeq" id="XP_036532490.1">
    <property type="nucleotide sequence ID" value="XM_036676776.1"/>
</dbReference>
<evidence type="ECO:0000313" key="4">
    <source>
        <dbReference type="Proteomes" id="UP000547976"/>
    </source>
</evidence>
<dbReference type="EMBL" id="JAAOAV010000245">
    <property type="protein sequence ID" value="KAF5586738.1"/>
    <property type="molecule type" value="Genomic_DNA"/>
</dbReference>
<feature type="compositionally biased region" description="Low complexity" evidence="1">
    <location>
        <begin position="112"/>
        <end position="134"/>
    </location>
</feature>
<dbReference type="Proteomes" id="UP000547976">
    <property type="component" value="Unassembled WGS sequence"/>
</dbReference>
<evidence type="ECO:0000313" key="3">
    <source>
        <dbReference type="EMBL" id="KAF5586738.1"/>
    </source>
</evidence>
<feature type="chain" id="PRO_5034686760" description="Chitinase" evidence="2">
    <location>
        <begin position="17"/>
        <end position="1218"/>
    </location>
</feature>
<feature type="region of interest" description="Disordered" evidence="1">
    <location>
        <begin position="548"/>
        <end position="621"/>
    </location>
</feature>
<feature type="compositionally biased region" description="Basic and acidic residues" evidence="1">
    <location>
        <begin position="262"/>
        <end position="298"/>
    </location>
</feature>
<gene>
    <name evidence="3" type="ORF">FSUBG_12029</name>
</gene>
<evidence type="ECO:0000256" key="2">
    <source>
        <dbReference type="SAM" id="SignalP"/>
    </source>
</evidence>
<dbReference type="OrthoDB" id="3257981at2759"/>
<dbReference type="AlphaFoldDB" id="A0A8H5L846"/>
<dbReference type="GeneID" id="59311494"/>
<reference evidence="3 4" key="1">
    <citation type="submission" date="2020-05" db="EMBL/GenBank/DDBJ databases">
        <title>Identification and distribution of gene clusters putatively required for synthesis of sphingolipid metabolism inhibitors in phylogenetically diverse species of the filamentous fungus Fusarium.</title>
        <authorList>
            <person name="Kim H.-S."/>
            <person name="Busman M."/>
            <person name="Brown D.W."/>
            <person name="Divon H."/>
            <person name="Uhlig S."/>
            <person name="Proctor R.H."/>
        </authorList>
    </citation>
    <scope>NUCLEOTIDE SEQUENCE [LARGE SCALE GENOMIC DNA]</scope>
    <source>
        <strain evidence="3 4">NRRL 66333</strain>
    </source>
</reference>
<evidence type="ECO:0000256" key="1">
    <source>
        <dbReference type="SAM" id="MobiDB-lite"/>
    </source>
</evidence>
<dbReference type="InterPro" id="IPR029167">
    <property type="entry name" value="Mug117"/>
</dbReference>
<feature type="compositionally biased region" description="Polar residues" evidence="1">
    <location>
        <begin position="93"/>
        <end position="109"/>
    </location>
</feature>
<feature type="compositionally biased region" description="Low complexity" evidence="1">
    <location>
        <begin position="299"/>
        <end position="311"/>
    </location>
</feature>
<proteinExistence type="predicted"/>
<sequence length="1218" mass="130108">MRLVGLVVALAALAEAQLPETPGANGDSTTTTLHPLPFETTSSEISAFDKTTSSNVALPETSTDVPVPDTAFTSTDMLPELSESKSTDIAVGGTSTANDESPLDSTSSGEIPVGQPTTGTGQPTGPETTAQQPPAIDTTTSQGLLVAETTTQQPLAPGTATTDQAPGVEPTSQQPPAPQSTTEQGPAVDTTTQQPPVQDSTTEQLAPQDTTSQPVVGVETTTTQAPMPVTTSSEQPVGEVPSTTEKPEDPKPTTTQQEEAEPTSKDEESGPKSEDLDNEDPKTKDETDPEPTTKKDEAPITVPPAAVTAEPQETISGVSDNTLHSTKDSDDNDVVVPVLFGPSCLIFCEHAGKDNGPGGIVLWGIGPAPGSYVLPPLPGITPAPSAVVINGGVPTPVGTQTPEDPDDQDDDDDDKSTAEEETKTEVQTTEAKSTAESSAASTTQASTTELPQLSMGVETVVVNVDATPTTGATSSEATTEATSTEASTQTTELPQLSMGVDTVVVDVDATPTTGGTTETSAATSTQTTELPQLSMGVDTVVVDVDATPTTGGTTETSAESVTTEGSSTEVSEATKTQDTTTAEMTSTKATTAESTTAGPTSTETSVQSTTFATSTTTKEPEREYPCIIHANPGIDPYCACETTVSGKGFYVYTDLISSSCADYTTFPSSIPTDAFEPKVTEKPDPEPFVKTDDGTVVSYPDRTVLVGNYPGGKYTYTQGVGDAVTLETPLPTQTDANNKGSSQCGSIDDACDRALNDGFDDETTYTDYVSRYARIKSGMIMLATFGQAGCTAQFKCDDYGLGMKGKDIKDAVQYMKDNDGVSKCGTALVGSWDQEHGRLGEGEPLRSNPSNAFFKSLFQLCSPTLESLTWESWNPEAWKPLSLGTDPKSFPKLRQLRIKPGRDAIDEASFASLLSAPLKSLEPSHSSFRLFEHQIRSRIEEPYRDLEELVIELTENPQLATELILKHNSLKKLWVAQNYYMSGRDNSLDRVLIPGLGKGRFNNLRSLYVQFGGQNKDAGYDKDHFFILPESLATICELTTLEQLGLRCDEMGYESYSPEDYTGVTFPIWLIDHGKLRAHLQSLKNLKMLVIRGDTYPSRAGEGSSHTGYYRQAYANPEDLQTAEDHPELGPFVQERGESRVAWQHAHLYRMVEHARSYRAVLPKLEWILCGKRPMRFIEDAQGVVQPHPVGNEMDECKTFIGRVFGLASEVEIAHSTD</sequence>
<feature type="region of interest" description="Disordered" evidence="1">
    <location>
        <begin position="675"/>
        <end position="694"/>
    </location>
</feature>
<feature type="compositionally biased region" description="Polar residues" evidence="1">
    <location>
        <begin position="137"/>
        <end position="164"/>
    </location>
</feature>
<evidence type="ECO:0008006" key="5">
    <source>
        <dbReference type="Google" id="ProtNLM"/>
    </source>
</evidence>
<feature type="compositionally biased region" description="Low complexity" evidence="1">
    <location>
        <begin position="425"/>
        <end position="449"/>
    </location>
</feature>
<comment type="caution">
    <text evidence="3">The sequence shown here is derived from an EMBL/GenBank/DDBJ whole genome shotgun (WGS) entry which is preliminary data.</text>
</comment>
<feature type="region of interest" description="Disordered" evidence="1">
    <location>
        <begin position="388"/>
        <end position="452"/>
    </location>
</feature>
<feature type="region of interest" description="Disordered" evidence="1">
    <location>
        <begin position="468"/>
        <end position="491"/>
    </location>
</feature>
<feature type="compositionally biased region" description="Basic and acidic residues" evidence="1">
    <location>
        <begin position="415"/>
        <end position="424"/>
    </location>
</feature>
<name>A0A8H5L846_GIBSU</name>
<feature type="compositionally biased region" description="Acidic residues" evidence="1">
    <location>
        <begin position="403"/>
        <end position="414"/>
    </location>
</feature>
<feature type="compositionally biased region" description="Polar residues" evidence="1">
    <location>
        <begin position="51"/>
        <end position="64"/>
    </location>
</feature>
<feature type="compositionally biased region" description="Low complexity" evidence="1">
    <location>
        <begin position="220"/>
        <end position="231"/>
    </location>
</feature>
<feature type="region of interest" description="Disordered" evidence="1">
    <location>
        <begin position="51"/>
        <end position="332"/>
    </location>
</feature>
<keyword evidence="2" id="KW-0732">Signal</keyword>